<dbReference type="SUPFAM" id="SSF55060">
    <property type="entry name" value="GHMP Kinase, C-terminal domain"/>
    <property type="match status" value="1"/>
</dbReference>
<evidence type="ECO:0000256" key="2">
    <source>
        <dbReference type="ARBA" id="ARBA00012052"/>
    </source>
</evidence>
<comment type="catalytic activity">
    <reaction evidence="9">
        <text>4-CDP-2-C-methyl-D-erythritol + ATP = 4-CDP-2-C-methyl-D-erythritol 2-phosphate + ADP + H(+)</text>
        <dbReference type="Rhea" id="RHEA:18437"/>
        <dbReference type="ChEBI" id="CHEBI:15378"/>
        <dbReference type="ChEBI" id="CHEBI:30616"/>
        <dbReference type="ChEBI" id="CHEBI:57823"/>
        <dbReference type="ChEBI" id="CHEBI:57919"/>
        <dbReference type="ChEBI" id="CHEBI:456216"/>
        <dbReference type="EC" id="2.7.1.148"/>
    </reaction>
</comment>
<dbReference type="InterPro" id="IPR004424">
    <property type="entry name" value="IspE"/>
</dbReference>
<dbReference type="GeneID" id="78343340"/>
<protein>
    <recommendedName>
        <fullName evidence="3 9">4-diphosphocytidyl-2-C-methyl-D-erythritol kinase</fullName>
        <shortName evidence="9">CMK</shortName>
        <ecNumber evidence="2 9">2.7.1.148</ecNumber>
    </recommendedName>
    <alternativeName>
        <fullName evidence="8 9">4-(cytidine-5'-diphospho)-2-C-methyl-D-erythritol kinase</fullName>
    </alternativeName>
</protein>
<dbReference type="GO" id="GO:0005524">
    <property type="term" value="F:ATP binding"/>
    <property type="evidence" value="ECO:0007669"/>
    <property type="project" value="UniProtKB-UniRule"/>
</dbReference>
<feature type="binding site" evidence="9">
    <location>
        <begin position="91"/>
        <end position="101"/>
    </location>
    <ligand>
        <name>ATP</name>
        <dbReference type="ChEBI" id="CHEBI:30616"/>
    </ligand>
</feature>
<dbReference type="RefSeq" id="WP_141413485.1">
    <property type="nucleotide sequence ID" value="NZ_AP019735.1"/>
</dbReference>
<dbReference type="InterPro" id="IPR036554">
    <property type="entry name" value="GHMP_kinase_C_sf"/>
</dbReference>
<comment type="pathway">
    <text evidence="9">Isoprenoid biosynthesis; isopentenyl diphosphate biosynthesis via DXP pathway; isopentenyl diphosphate from 1-deoxy-D-xylulose 5-phosphate: step 3/6.</text>
</comment>
<dbReference type="Pfam" id="PF08544">
    <property type="entry name" value="GHMP_kinases_C"/>
    <property type="match status" value="1"/>
</dbReference>
<dbReference type="Pfam" id="PF00288">
    <property type="entry name" value="GHMP_kinases_N"/>
    <property type="match status" value="1"/>
</dbReference>
<name>A0A4Y1WYY1_9BACT</name>
<evidence type="ECO:0000313" key="12">
    <source>
        <dbReference type="EMBL" id="BBL05318.1"/>
    </source>
</evidence>
<dbReference type="InterPro" id="IPR020568">
    <property type="entry name" value="Ribosomal_Su5_D2-typ_SF"/>
</dbReference>
<keyword evidence="9" id="KW-0414">Isoprene biosynthesis</keyword>
<dbReference type="InterPro" id="IPR014721">
    <property type="entry name" value="Ribsml_uS5_D2-typ_fold_subgr"/>
</dbReference>
<dbReference type="EC" id="2.7.1.148" evidence="2 9"/>
<dbReference type="PANTHER" id="PTHR43527:SF2">
    <property type="entry name" value="4-DIPHOSPHOCYTIDYL-2-C-METHYL-D-ERYTHRITOL KINASE, CHLOROPLASTIC"/>
    <property type="match status" value="1"/>
</dbReference>
<comment type="function">
    <text evidence="9">Catalyzes the phosphorylation of the position 2 hydroxy group of 4-diphosphocytidyl-2C-methyl-D-erythritol.</text>
</comment>
<proteinExistence type="inferred from homology"/>
<dbReference type="EMBL" id="AP019735">
    <property type="protein sequence ID" value="BBL05318.1"/>
    <property type="molecule type" value="Genomic_DNA"/>
</dbReference>
<dbReference type="GO" id="GO:0050515">
    <property type="term" value="F:4-(cytidine 5'-diphospho)-2-C-methyl-D-erythritol kinase activity"/>
    <property type="evidence" value="ECO:0007669"/>
    <property type="project" value="UniProtKB-UniRule"/>
</dbReference>
<evidence type="ECO:0000256" key="5">
    <source>
        <dbReference type="ARBA" id="ARBA00022741"/>
    </source>
</evidence>
<dbReference type="PIRSF" id="PIRSF010376">
    <property type="entry name" value="IspE"/>
    <property type="match status" value="1"/>
</dbReference>
<gene>
    <name evidence="9 12" type="primary">ispE</name>
    <name evidence="12" type="ORF">A5CBH24_26310</name>
</gene>
<dbReference type="Gene3D" id="3.30.230.10">
    <property type="match status" value="1"/>
</dbReference>
<feature type="domain" description="GHMP kinase N-terminal" evidence="10">
    <location>
        <begin position="64"/>
        <end position="138"/>
    </location>
</feature>
<keyword evidence="5 9" id="KW-0547">Nucleotide-binding</keyword>
<accession>A0A4Y1WYY1</accession>
<evidence type="ECO:0000256" key="1">
    <source>
        <dbReference type="ARBA" id="ARBA00009684"/>
    </source>
</evidence>
<comment type="similarity">
    <text evidence="1 9">Belongs to the GHMP kinase family. IspE subfamily.</text>
</comment>
<dbReference type="Proteomes" id="UP000318946">
    <property type="component" value="Chromosome"/>
</dbReference>
<feature type="active site" evidence="9">
    <location>
        <position position="133"/>
    </location>
</feature>
<dbReference type="Gene3D" id="3.30.70.890">
    <property type="entry name" value="GHMP kinase, C-terminal domain"/>
    <property type="match status" value="1"/>
</dbReference>
<organism evidence="12 13">
    <name type="scientific">Alistipes communis</name>
    <dbReference type="NCBI Taxonomy" id="2585118"/>
    <lineage>
        <taxon>Bacteria</taxon>
        <taxon>Pseudomonadati</taxon>
        <taxon>Bacteroidota</taxon>
        <taxon>Bacteroidia</taxon>
        <taxon>Bacteroidales</taxon>
        <taxon>Rikenellaceae</taxon>
        <taxon>Alistipes</taxon>
    </lineage>
</organism>
<dbReference type="PANTHER" id="PTHR43527">
    <property type="entry name" value="4-DIPHOSPHOCYTIDYL-2-C-METHYL-D-ERYTHRITOL KINASE, CHLOROPLASTIC"/>
    <property type="match status" value="1"/>
</dbReference>
<keyword evidence="7 9" id="KW-0067">ATP-binding</keyword>
<dbReference type="InterPro" id="IPR006204">
    <property type="entry name" value="GHMP_kinase_N_dom"/>
</dbReference>
<dbReference type="HAMAP" id="MF_00061">
    <property type="entry name" value="IspE"/>
    <property type="match status" value="1"/>
</dbReference>
<reference evidence="13" key="1">
    <citation type="submission" date="2019-06" db="EMBL/GenBank/DDBJ databases">
        <title>Alistipes onderdonkii subsp. vulgaris subsp. nov., Alistipes dispar sp. nov. and Alistipes communis sp. nov., isolated from human faeces, and creation of Alistipes onderdonkii subsp. onderdonkii subsp. nov.</title>
        <authorList>
            <person name="Sakamoto M."/>
            <person name="Ikeyama N."/>
            <person name="Ogata Y."/>
            <person name="Suda W."/>
            <person name="Iino T."/>
            <person name="Hattori M."/>
            <person name="Ohkuma M."/>
        </authorList>
    </citation>
    <scope>NUCLEOTIDE SEQUENCE [LARGE SCALE GENOMIC DNA]</scope>
    <source>
        <strain evidence="13">5CBH24</strain>
    </source>
</reference>
<evidence type="ECO:0000313" key="13">
    <source>
        <dbReference type="Proteomes" id="UP000318946"/>
    </source>
</evidence>
<dbReference type="OrthoDB" id="9809438at2"/>
<dbReference type="NCBIfam" id="TIGR00154">
    <property type="entry name" value="ispE"/>
    <property type="match status" value="1"/>
</dbReference>
<evidence type="ECO:0000256" key="9">
    <source>
        <dbReference type="HAMAP-Rule" id="MF_00061"/>
    </source>
</evidence>
<evidence type="ECO:0000256" key="7">
    <source>
        <dbReference type="ARBA" id="ARBA00022840"/>
    </source>
</evidence>
<evidence type="ECO:0000256" key="3">
    <source>
        <dbReference type="ARBA" id="ARBA00017473"/>
    </source>
</evidence>
<dbReference type="KEGG" id="acou:A5CBH24_26310"/>
<feature type="domain" description="GHMP kinase C-terminal" evidence="11">
    <location>
        <begin position="206"/>
        <end position="257"/>
    </location>
</feature>
<evidence type="ECO:0000259" key="11">
    <source>
        <dbReference type="Pfam" id="PF08544"/>
    </source>
</evidence>
<feature type="active site" evidence="9">
    <location>
        <position position="8"/>
    </location>
</feature>
<dbReference type="UniPathway" id="UPA00056">
    <property type="reaction ID" value="UER00094"/>
</dbReference>
<keyword evidence="13" id="KW-1185">Reference proteome</keyword>
<evidence type="ECO:0000259" key="10">
    <source>
        <dbReference type="Pfam" id="PF00288"/>
    </source>
</evidence>
<dbReference type="AlphaFoldDB" id="A0A4Y1WYY1"/>
<evidence type="ECO:0000256" key="4">
    <source>
        <dbReference type="ARBA" id="ARBA00022679"/>
    </source>
</evidence>
<evidence type="ECO:0000256" key="8">
    <source>
        <dbReference type="ARBA" id="ARBA00032554"/>
    </source>
</evidence>
<dbReference type="GO" id="GO:0016114">
    <property type="term" value="P:terpenoid biosynthetic process"/>
    <property type="evidence" value="ECO:0007669"/>
    <property type="project" value="UniProtKB-UniRule"/>
</dbReference>
<sequence length="272" mass="29629">MKLRANCKINIGLDVLRRRADGFHDVSTVMVPVRELYDRLEIEPAIETELVQRGLPVDCPSEDNICLRAWRLMHERYGAGPVRIVLDKRVPYGAGLGGGSADATAVVQGVDALFGLRLAEAELIDCAAALGSDTAFFVRNAPQLCTGRGEVMRPVKPAFGGYTLLIVKPDETVSTREAYAGVRPAVPAESLEESMRLPVTAWQGRVKNDFEPHVFAAHPRLAVLKESLLKAGAVYAAMSGSGSALFGLFDDPVRAQNYTPPFDGVFLHRERL</sequence>
<dbReference type="GO" id="GO:0019288">
    <property type="term" value="P:isopentenyl diphosphate biosynthetic process, methylerythritol 4-phosphate pathway"/>
    <property type="evidence" value="ECO:0007669"/>
    <property type="project" value="UniProtKB-UniRule"/>
</dbReference>
<keyword evidence="4 9" id="KW-0808">Transferase</keyword>
<keyword evidence="6 9" id="KW-0418">Kinase</keyword>
<dbReference type="InterPro" id="IPR013750">
    <property type="entry name" value="GHMP_kinase_C_dom"/>
</dbReference>
<evidence type="ECO:0000256" key="6">
    <source>
        <dbReference type="ARBA" id="ARBA00022777"/>
    </source>
</evidence>
<dbReference type="SUPFAM" id="SSF54211">
    <property type="entry name" value="Ribosomal protein S5 domain 2-like"/>
    <property type="match status" value="1"/>
</dbReference>